<comment type="similarity">
    <text evidence="2 7">Belongs to the UDP-glucose/GDP-mannose dehydrogenase family.</text>
</comment>
<dbReference type="Pfam" id="PF03721">
    <property type="entry name" value="UDPG_MGDP_dh_N"/>
    <property type="match status" value="1"/>
</dbReference>
<dbReference type="InterPro" id="IPR014027">
    <property type="entry name" value="UDP-Glc/GDP-Man_DH_C"/>
</dbReference>
<dbReference type="PIRSF" id="PIRSF500134">
    <property type="entry name" value="UDPglc_DH_bac"/>
    <property type="match status" value="1"/>
</dbReference>
<feature type="binding site" evidence="9">
    <location>
        <position position="319"/>
    </location>
    <ligand>
        <name>substrate</name>
    </ligand>
</feature>
<feature type="binding site" evidence="9">
    <location>
        <position position="205"/>
    </location>
    <ligand>
        <name>substrate</name>
    </ligand>
</feature>
<feature type="domain" description="UDP-glucose/GDP-mannose dehydrogenase C-terminal" evidence="11">
    <location>
        <begin position="312"/>
        <end position="414"/>
    </location>
</feature>
<gene>
    <name evidence="12" type="ORF">A2866_00465</name>
</gene>
<dbReference type="InterPro" id="IPR036291">
    <property type="entry name" value="NAD(P)-bd_dom_sf"/>
</dbReference>
<feature type="binding site" evidence="9">
    <location>
        <position position="258"/>
    </location>
    <ligand>
        <name>substrate</name>
    </ligand>
</feature>
<protein>
    <recommendedName>
        <fullName evidence="3 7">UDP-glucose 6-dehydrogenase</fullName>
        <ecNumber evidence="3 7">1.1.1.22</ecNumber>
    </recommendedName>
</protein>
<evidence type="ECO:0000313" key="12">
    <source>
        <dbReference type="EMBL" id="OGK17875.1"/>
    </source>
</evidence>
<comment type="pathway">
    <text evidence="1">Nucleotide-sugar biosynthesis; UDP-alpha-D-glucuronate biosynthesis; UDP-alpha-D-glucuronate from UDP-alpha-D-glucose: step 1/1.</text>
</comment>
<dbReference type="PIRSF" id="PIRSF000124">
    <property type="entry name" value="UDPglc_GDPman_dh"/>
    <property type="match status" value="1"/>
</dbReference>
<dbReference type="Pfam" id="PF00984">
    <property type="entry name" value="UDPG_MGDP_dh"/>
    <property type="match status" value="1"/>
</dbReference>
<evidence type="ECO:0000256" key="1">
    <source>
        <dbReference type="ARBA" id="ARBA00004701"/>
    </source>
</evidence>
<name>A0A1F7GG76_9BACT</name>
<evidence type="ECO:0000256" key="5">
    <source>
        <dbReference type="ARBA" id="ARBA00023027"/>
    </source>
</evidence>
<dbReference type="InterPro" id="IPR017476">
    <property type="entry name" value="UDP-Glc/GDP-Man"/>
</dbReference>
<dbReference type="Gene3D" id="3.40.50.720">
    <property type="entry name" value="NAD(P)-binding Rossmann-like Domain"/>
    <property type="match status" value="2"/>
</dbReference>
<feature type="binding site" evidence="10">
    <location>
        <position position="264"/>
    </location>
    <ligand>
        <name>NAD(+)</name>
        <dbReference type="ChEBI" id="CHEBI:57540"/>
    </ligand>
</feature>
<dbReference type="InterPro" id="IPR014026">
    <property type="entry name" value="UDP-Glc/GDP-Man_DH_dimer"/>
</dbReference>
<dbReference type="InterPro" id="IPR028357">
    <property type="entry name" value="UDPglc_DH_bac"/>
</dbReference>
<dbReference type="GO" id="GO:0000271">
    <property type="term" value="P:polysaccharide biosynthetic process"/>
    <property type="evidence" value="ECO:0007669"/>
    <property type="project" value="InterPro"/>
</dbReference>
<evidence type="ECO:0000256" key="4">
    <source>
        <dbReference type="ARBA" id="ARBA00023002"/>
    </source>
</evidence>
<proteinExistence type="inferred from homology"/>
<dbReference type="Gene3D" id="1.20.5.100">
    <property type="entry name" value="Cytochrome c1, transmembrane anchor, C-terminal"/>
    <property type="match status" value="1"/>
</dbReference>
<dbReference type="InterPro" id="IPR001732">
    <property type="entry name" value="UDP-Glc/GDP-Man_DH_N"/>
</dbReference>
<dbReference type="UniPathway" id="UPA00038">
    <property type="reaction ID" value="UER00491"/>
</dbReference>
<evidence type="ECO:0000256" key="3">
    <source>
        <dbReference type="ARBA" id="ARBA00012954"/>
    </source>
</evidence>
<dbReference type="PANTHER" id="PTHR43750">
    <property type="entry name" value="UDP-GLUCOSE 6-DEHYDROGENASE TUAD"/>
    <property type="match status" value="1"/>
</dbReference>
<evidence type="ECO:0000256" key="9">
    <source>
        <dbReference type="PIRSR" id="PIRSR500134-2"/>
    </source>
</evidence>
<evidence type="ECO:0000256" key="6">
    <source>
        <dbReference type="ARBA" id="ARBA00047473"/>
    </source>
</evidence>
<keyword evidence="4 7" id="KW-0560">Oxidoreductase</keyword>
<dbReference type="GO" id="GO:0003979">
    <property type="term" value="F:UDP-glucose 6-dehydrogenase activity"/>
    <property type="evidence" value="ECO:0007669"/>
    <property type="project" value="UniProtKB-EC"/>
</dbReference>
<feature type="binding site" evidence="10">
    <location>
        <position position="122"/>
    </location>
    <ligand>
        <name>NAD(+)</name>
        <dbReference type="ChEBI" id="CHEBI:57540"/>
    </ligand>
</feature>
<feature type="binding site" evidence="9">
    <location>
        <begin position="250"/>
        <end position="254"/>
    </location>
    <ligand>
        <name>substrate</name>
    </ligand>
</feature>
<sequence>MTITFIGHGYVGLVTACVFADFGNKVWVIGHTPEKINRLKNGDPIIYEPGLKELLLKNLNAKRIHFTSEYTTPIGESDVVFIAVGTPPKKNGEADLSTVFAVAEKVSQNLEKKITIVSCKSTVPVGTNARIEKILNKLKPKKTHVAVASCPEFLREGTAIYDSLNPDRVVIGSDSDRAKNILMQLHKPIDGKRVITDLASAELIKYTSNAMLATKISFANLISFYCEKTGADVEKVLDAVGLDKRIGRIFMDPGVGYGGSCFPKDVKALIKIGQALNLDTTLLDAVERVNAIAKENFARKIIDVMKGEKNLAIWGLSFKPNTDDIREAPSLFVLNRLLEQKFSLSVYDPAATSNINNLFGSKLIYFDDPYEAVKNSSALVVLTEWNEFKQADLRKIKSLLKKPIVFDGRNIYDPALMKGLGFSYYSIGRQPTR</sequence>
<evidence type="ECO:0000313" key="13">
    <source>
        <dbReference type="Proteomes" id="UP000177026"/>
    </source>
</evidence>
<organism evidence="12 13">
    <name type="scientific">Candidatus Roizmanbacteria bacterium RIFCSPHIGHO2_01_FULL_39_8</name>
    <dbReference type="NCBI Taxonomy" id="1802033"/>
    <lineage>
        <taxon>Bacteria</taxon>
        <taxon>Candidatus Roizmaniibacteriota</taxon>
    </lineage>
</organism>
<dbReference type="GO" id="GO:0006065">
    <property type="term" value="P:UDP-glucuronate biosynthetic process"/>
    <property type="evidence" value="ECO:0007669"/>
    <property type="project" value="UniProtKB-UniPathway"/>
</dbReference>
<dbReference type="SUPFAM" id="SSF51735">
    <property type="entry name" value="NAD(P)-binding Rossmann-fold domains"/>
    <property type="match status" value="1"/>
</dbReference>
<dbReference type="Proteomes" id="UP000177026">
    <property type="component" value="Unassembled WGS sequence"/>
</dbReference>
<feature type="binding site" evidence="10">
    <location>
        <position position="86"/>
    </location>
    <ligand>
        <name>NAD(+)</name>
        <dbReference type="ChEBI" id="CHEBI:57540"/>
    </ligand>
</feature>
<evidence type="ECO:0000256" key="7">
    <source>
        <dbReference type="PIRNR" id="PIRNR000124"/>
    </source>
</evidence>
<dbReference type="InterPro" id="IPR036220">
    <property type="entry name" value="UDP-Glc/GDP-Man_DH_C_sf"/>
</dbReference>
<feature type="binding site" evidence="10">
    <location>
        <position position="156"/>
    </location>
    <ligand>
        <name>NAD(+)</name>
        <dbReference type="ChEBI" id="CHEBI:57540"/>
    </ligand>
</feature>
<dbReference type="SMART" id="SM00984">
    <property type="entry name" value="UDPG_MGDP_dh_C"/>
    <property type="match status" value="1"/>
</dbReference>
<dbReference type="EC" id="1.1.1.22" evidence="3 7"/>
<evidence type="ECO:0000256" key="2">
    <source>
        <dbReference type="ARBA" id="ARBA00006601"/>
    </source>
</evidence>
<reference evidence="12 13" key="1">
    <citation type="journal article" date="2016" name="Nat. Commun.">
        <title>Thousands of microbial genomes shed light on interconnected biogeochemical processes in an aquifer system.</title>
        <authorList>
            <person name="Anantharaman K."/>
            <person name="Brown C.T."/>
            <person name="Hug L.A."/>
            <person name="Sharon I."/>
            <person name="Castelle C.J."/>
            <person name="Probst A.J."/>
            <person name="Thomas B.C."/>
            <person name="Singh A."/>
            <person name="Wilkins M.J."/>
            <person name="Karaoz U."/>
            <person name="Brodie E.L."/>
            <person name="Williams K.H."/>
            <person name="Hubbard S.S."/>
            <person name="Banfield J.F."/>
        </authorList>
    </citation>
    <scope>NUCLEOTIDE SEQUENCE [LARGE SCALE GENOMIC DNA]</scope>
</reference>
<feature type="active site" description="Nucleophile" evidence="8">
    <location>
        <position position="261"/>
    </location>
</feature>
<dbReference type="NCBIfam" id="TIGR03026">
    <property type="entry name" value="NDP-sugDHase"/>
    <property type="match status" value="1"/>
</dbReference>
<dbReference type="PANTHER" id="PTHR43750:SF3">
    <property type="entry name" value="UDP-GLUCOSE 6-DEHYDROGENASE TUAD"/>
    <property type="match status" value="1"/>
</dbReference>
<dbReference type="InterPro" id="IPR008927">
    <property type="entry name" value="6-PGluconate_DH-like_C_sf"/>
</dbReference>
<dbReference type="AlphaFoldDB" id="A0A1F7GG76"/>
<evidence type="ECO:0000259" key="11">
    <source>
        <dbReference type="SMART" id="SM00984"/>
    </source>
</evidence>
<dbReference type="GO" id="GO:0051287">
    <property type="term" value="F:NAD binding"/>
    <property type="evidence" value="ECO:0007669"/>
    <property type="project" value="InterPro"/>
</dbReference>
<dbReference type="Pfam" id="PF03720">
    <property type="entry name" value="UDPG_MGDP_dh_C"/>
    <property type="match status" value="1"/>
</dbReference>
<comment type="caution">
    <text evidence="12">The sequence shown here is derived from an EMBL/GenBank/DDBJ whole genome shotgun (WGS) entry which is preliminary data.</text>
</comment>
<accession>A0A1F7GG76</accession>
<feature type="binding site" evidence="9">
    <location>
        <begin position="153"/>
        <end position="156"/>
    </location>
    <ligand>
        <name>substrate</name>
    </ligand>
</feature>
<comment type="catalytic activity">
    <reaction evidence="6 7">
        <text>UDP-alpha-D-glucose + 2 NAD(+) + H2O = UDP-alpha-D-glucuronate + 2 NADH + 3 H(+)</text>
        <dbReference type="Rhea" id="RHEA:23596"/>
        <dbReference type="ChEBI" id="CHEBI:15377"/>
        <dbReference type="ChEBI" id="CHEBI:15378"/>
        <dbReference type="ChEBI" id="CHEBI:57540"/>
        <dbReference type="ChEBI" id="CHEBI:57945"/>
        <dbReference type="ChEBI" id="CHEBI:58052"/>
        <dbReference type="ChEBI" id="CHEBI:58885"/>
        <dbReference type="EC" id="1.1.1.22"/>
    </reaction>
</comment>
<feature type="binding site" evidence="10">
    <location>
        <position position="326"/>
    </location>
    <ligand>
        <name>NAD(+)</name>
        <dbReference type="ChEBI" id="CHEBI:57540"/>
    </ligand>
</feature>
<keyword evidence="5 7" id="KW-0520">NAD</keyword>
<dbReference type="SUPFAM" id="SSF48179">
    <property type="entry name" value="6-phosphogluconate dehydrogenase C-terminal domain-like"/>
    <property type="match status" value="1"/>
</dbReference>
<evidence type="ECO:0000256" key="8">
    <source>
        <dbReference type="PIRSR" id="PIRSR500134-1"/>
    </source>
</evidence>
<dbReference type="EMBL" id="MFZI01000077">
    <property type="protein sequence ID" value="OGK17875.1"/>
    <property type="molecule type" value="Genomic_DNA"/>
</dbReference>
<feature type="binding site" evidence="10">
    <location>
        <position position="35"/>
    </location>
    <ligand>
        <name>NAD(+)</name>
        <dbReference type="ChEBI" id="CHEBI:57540"/>
    </ligand>
</feature>
<evidence type="ECO:0000256" key="10">
    <source>
        <dbReference type="PIRSR" id="PIRSR500134-3"/>
    </source>
</evidence>
<dbReference type="SUPFAM" id="SSF52413">
    <property type="entry name" value="UDP-glucose/GDP-mannose dehydrogenase C-terminal domain"/>
    <property type="match status" value="1"/>
</dbReference>